<dbReference type="Pfam" id="PF00994">
    <property type="entry name" value="MoCF_biosynth"/>
    <property type="match status" value="1"/>
</dbReference>
<dbReference type="OrthoDB" id="270728at2759"/>
<gene>
    <name evidence="3" type="ORF">ILUMI_01999</name>
</gene>
<name>A0A8K0DE99_IGNLU</name>
<dbReference type="AlphaFoldDB" id="A0A8K0DE99"/>
<feature type="domain" description="MoaB/Mog" evidence="2">
    <location>
        <begin position="10"/>
        <end position="108"/>
    </location>
</feature>
<evidence type="ECO:0000259" key="2">
    <source>
        <dbReference type="Pfam" id="PF00994"/>
    </source>
</evidence>
<accession>A0A8K0DE99</accession>
<sequence>MKMLNKTAAILAVNEEVCNVCDPIIKYVMEQLDALNYNIQKVSIIADNDTIIASEIEACIKQTDIVMVLGGIGGPYSDIICQVASKVFHQKLVYNEKLTQLLATVNQRSVNIPIHSKVLECSTDINSSVTVYPAVYIQGLFLMVDDLDLLKLCFVNIMIPFLSSLNKKPKLKRILTLNCEQDIMQRIPRKENVNVSYNVIDNDVNVTLISSNISTLRSYEEELEKTLGNDILKHKKDGDDLGDLVYKQINYSHIRSSIEVSSSVLKNVFQNMDQKMSSLVLMVVKIVQSYFT</sequence>
<dbReference type="EMBL" id="VTPC01000827">
    <property type="protein sequence ID" value="KAF2904179.1"/>
    <property type="molecule type" value="Genomic_DNA"/>
</dbReference>
<comment type="similarity">
    <text evidence="1">In the N-terminal section; belongs to the MoaB/Mog family.</text>
</comment>
<dbReference type="Proteomes" id="UP000801492">
    <property type="component" value="Unassembled WGS sequence"/>
</dbReference>
<dbReference type="Gene3D" id="3.40.980.10">
    <property type="entry name" value="MoaB/Mog-like domain"/>
    <property type="match status" value="1"/>
</dbReference>
<dbReference type="InterPro" id="IPR001453">
    <property type="entry name" value="MoaB/Mog_dom"/>
</dbReference>
<evidence type="ECO:0000313" key="3">
    <source>
        <dbReference type="EMBL" id="KAF2904179.1"/>
    </source>
</evidence>
<protein>
    <recommendedName>
        <fullName evidence="2">MoaB/Mog domain-containing protein</fullName>
    </recommendedName>
</protein>
<organism evidence="3 4">
    <name type="scientific">Ignelater luminosus</name>
    <name type="common">Cucubano</name>
    <name type="synonym">Pyrophorus luminosus</name>
    <dbReference type="NCBI Taxonomy" id="2038154"/>
    <lineage>
        <taxon>Eukaryota</taxon>
        <taxon>Metazoa</taxon>
        <taxon>Ecdysozoa</taxon>
        <taxon>Arthropoda</taxon>
        <taxon>Hexapoda</taxon>
        <taxon>Insecta</taxon>
        <taxon>Pterygota</taxon>
        <taxon>Neoptera</taxon>
        <taxon>Endopterygota</taxon>
        <taxon>Coleoptera</taxon>
        <taxon>Polyphaga</taxon>
        <taxon>Elateriformia</taxon>
        <taxon>Elateroidea</taxon>
        <taxon>Elateridae</taxon>
        <taxon>Agrypninae</taxon>
        <taxon>Pyrophorini</taxon>
        <taxon>Ignelater</taxon>
    </lineage>
</organism>
<proteinExistence type="inferred from homology"/>
<dbReference type="SUPFAM" id="SSF53218">
    <property type="entry name" value="Molybdenum cofactor biosynthesis proteins"/>
    <property type="match status" value="1"/>
</dbReference>
<reference evidence="3" key="1">
    <citation type="submission" date="2019-08" db="EMBL/GenBank/DDBJ databases">
        <title>The genome of the North American firefly Photinus pyralis.</title>
        <authorList>
            <consortium name="Photinus pyralis genome working group"/>
            <person name="Fallon T.R."/>
            <person name="Sander Lower S.E."/>
            <person name="Weng J.-K."/>
        </authorList>
    </citation>
    <scope>NUCLEOTIDE SEQUENCE</scope>
    <source>
        <strain evidence="3">TRF0915ILg1</strain>
        <tissue evidence="3">Whole body</tissue>
    </source>
</reference>
<dbReference type="InterPro" id="IPR036425">
    <property type="entry name" value="MoaB/Mog-like_dom_sf"/>
</dbReference>
<evidence type="ECO:0000256" key="1">
    <source>
        <dbReference type="ARBA" id="ARBA00007589"/>
    </source>
</evidence>
<evidence type="ECO:0000313" key="4">
    <source>
        <dbReference type="Proteomes" id="UP000801492"/>
    </source>
</evidence>
<keyword evidence="4" id="KW-1185">Reference proteome</keyword>
<comment type="caution">
    <text evidence="3">The sequence shown here is derived from an EMBL/GenBank/DDBJ whole genome shotgun (WGS) entry which is preliminary data.</text>
</comment>